<dbReference type="NCBIfam" id="TIGR02436">
    <property type="entry name" value="four helix bundle protein"/>
    <property type="match status" value="1"/>
</dbReference>
<evidence type="ECO:0000313" key="2">
    <source>
        <dbReference type="Proteomes" id="UP000179242"/>
    </source>
</evidence>
<sequence>MKGKSREYREQQGKQGIIMFEDRKGYERLVVWQNAYKLRRLVYEITRKFSKIEMRRVSQMRDAARSVKQNIQEGYGNSSIKKYMVYLGISHDSASELSGDIRDSFDDGLISEDEFRELDSLTGKTIFLLKKQLQSLHKMAECGTWVSYVTGK</sequence>
<dbReference type="EMBL" id="MEUJ01000004">
    <property type="protein sequence ID" value="OGC40467.1"/>
    <property type="molecule type" value="Genomic_DNA"/>
</dbReference>
<organism evidence="1 2">
    <name type="scientific">candidate division WOR-1 bacterium RIFOXYC2_FULL_46_14</name>
    <dbReference type="NCBI Taxonomy" id="1802587"/>
    <lineage>
        <taxon>Bacteria</taxon>
        <taxon>Bacillati</taxon>
        <taxon>Saganbacteria</taxon>
    </lineage>
</organism>
<protein>
    <recommendedName>
        <fullName evidence="3">Four helix bundle protein</fullName>
    </recommendedName>
</protein>
<proteinExistence type="predicted"/>
<evidence type="ECO:0000313" key="1">
    <source>
        <dbReference type="EMBL" id="OGC40467.1"/>
    </source>
</evidence>
<dbReference type="SUPFAM" id="SSF158446">
    <property type="entry name" value="IVS-encoded protein-like"/>
    <property type="match status" value="1"/>
</dbReference>
<comment type="caution">
    <text evidence="1">The sequence shown here is derived from an EMBL/GenBank/DDBJ whole genome shotgun (WGS) entry which is preliminary data.</text>
</comment>
<accession>A0A1F4U6F5</accession>
<dbReference type="Gene3D" id="1.20.1440.60">
    <property type="entry name" value="23S rRNA-intervening sequence"/>
    <property type="match status" value="1"/>
</dbReference>
<dbReference type="PANTHER" id="PTHR38471">
    <property type="entry name" value="FOUR HELIX BUNDLE PROTEIN"/>
    <property type="match status" value="1"/>
</dbReference>
<dbReference type="InterPro" id="IPR036583">
    <property type="entry name" value="23S_rRNA_IVS_sf"/>
</dbReference>
<gene>
    <name evidence="1" type="ORF">A2438_04330</name>
</gene>
<dbReference type="InterPro" id="IPR012657">
    <property type="entry name" value="23S_rRNA-intervening_sequence"/>
</dbReference>
<dbReference type="Pfam" id="PF05635">
    <property type="entry name" value="23S_rRNA_IVP"/>
    <property type="match status" value="1"/>
</dbReference>
<dbReference type="Proteomes" id="UP000179242">
    <property type="component" value="Unassembled WGS sequence"/>
</dbReference>
<dbReference type="PANTHER" id="PTHR38471:SF2">
    <property type="entry name" value="FOUR HELIX BUNDLE PROTEIN"/>
    <property type="match status" value="1"/>
</dbReference>
<reference evidence="1 2" key="1">
    <citation type="journal article" date="2016" name="Nat. Commun.">
        <title>Thousands of microbial genomes shed light on interconnected biogeochemical processes in an aquifer system.</title>
        <authorList>
            <person name="Anantharaman K."/>
            <person name="Brown C.T."/>
            <person name="Hug L.A."/>
            <person name="Sharon I."/>
            <person name="Castelle C.J."/>
            <person name="Probst A.J."/>
            <person name="Thomas B.C."/>
            <person name="Singh A."/>
            <person name="Wilkins M.J."/>
            <person name="Karaoz U."/>
            <person name="Brodie E.L."/>
            <person name="Williams K.H."/>
            <person name="Hubbard S.S."/>
            <person name="Banfield J.F."/>
        </authorList>
    </citation>
    <scope>NUCLEOTIDE SEQUENCE [LARGE SCALE GENOMIC DNA]</scope>
</reference>
<evidence type="ECO:0008006" key="3">
    <source>
        <dbReference type="Google" id="ProtNLM"/>
    </source>
</evidence>
<dbReference type="AlphaFoldDB" id="A0A1F4U6F5"/>
<name>A0A1F4U6F5_UNCSA</name>